<name>A0AAP9H7Z3_9GAMM</name>
<reference evidence="3" key="1">
    <citation type="submission" date="2017-11" db="EMBL/GenBank/DDBJ databases">
        <title>Genome sequence of Pantoea sp. MSR2.</title>
        <authorList>
            <person name="Nascimento F.X."/>
        </authorList>
    </citation>
    <scope>NUCLEOTIDE SEQUENCE [LARGE SCALE GENOMIC DNA]</scope>
    <source>
        <strain evidence="3">MSR2</strain>
    </source>
</reference>
<protein>
    <submittedName>
        <fullName evidence="2">Pilus assembly protein HofM</fullName>
    </submittedName>
    <submittedName>
        <fullName evidence="1">Pilus assembly protein PilM</fullName>
    </submittedName>
</protein>
<dbReference type="Proteomes" id="UP000424872">
    <property type="component" value="Chromosome"/>
</dbReference>
<reference evidence="2" key="2">
    <citation type="journal article" date="2020" name="Environ. Microbiol.">
        <title>The extreme plant-growth-promoting properties of Pantoea phytobeneficialis MSR2 revealed by functional and genomic analysis.</title>
        <authorList>
            <person name="Nascimento F.X."/>
            <person name="Hernandez A.G."/>
            <person name="Glick B.R."/>
            <person name="Rossi M.J."/>
        </authorList>
    </citation>
    <scope>NUCLEOTIDE SEQUENCE</scope>
    <source>
        <strain evidence="2">MSR2</strain>
    </source>
</reference>
<gene>
    <name evidence="1" type="primary">pilM</name>
    <name evidence="2" type="ORF">CTZ24_18800</name>
    <name evidence="1" type="ORF">Q3404_15055</name>
</gene>
<organism evidence="2 3">
    <name type="scientific">Pantoea phytobeneficialis</name>
    <dbReference type="NCBI Taxonomy" id="2052056"/>
    <lineage>
        <taxon>Bacteria</taxon>
        <taxon>Pseudomonadati</taxon>
        <taxon>Pseudomonadota</taxon>
        <taxon>Gammaproteobacteria</taxon>
        <taxon>Enterobacterales</taxon>
        <taxon>Erwiniaceae</taxon>
        <taxon>Pantoea</taxon>
    </lineage>
</organism>
<dbReference type="KEGG" id="ppho:CTZ24_18800"/>
<dbReference type="AlphaFoldDB" id="A0AAP9H7Z3"/>
<evidence type="ECO:0000313" key="3">
    <source>
        <dbReference type="Proteomes" id="UP000424872"/>
    </source>
</evidence>
<dbReference type="InterPro" id="IPR005883">
    <property type="entry name" value="PilM"/>
</dbReference>
<dbReference type="Gene3D" id="3.30.420.380">
    <property type="match status" value="1"/>
</dbReference>
<keyword evidence="4" id="KW-1185">Reference proteome</keyword>
<dbReference type="InterPro" id="IPR050696">
    <property type="entry name" value="FtsA/MreB"/>
</dbReference>
<dbReference type="SUPFAM" id="SSF53067">
    <property type="entry name" value="Actin-like ATPase domain"/>
    <property type="match status" value="1"/>
</dbReference>
<dbReference type="InterPro" id="IPR043129">
    <property type="entry name" value="ATPase_NBD"/>
</dbReference>
<dbReference type="EMBL" id="JAUOOM010000014">
    <property type="protein sequence ID" value="MDO6407894.1"/>
    <property type="molecule type" value="Genomic_DNA"/>
</dbReference>
<dbReference type="EMBL" id="CP024636">
    <property type="protein sequence ID" value="QGR08358.1"/>
    <property type="molecule type" value="Genomic_DNA"/>
</dbReference>
<sequence>MAFQRWQIGLDIQNGKFCAVAIQRRRLGWQLRSWQQRTLPEDTLKNGVLQSSPALLAALKQWRCQLPGRYSLRVGLPPQLVLQRSLPLPDVTLREPALNRYVQASAQRLFPVEPASLALDYRASSASTQLCITAARREVITQWLEPLQQAGLQPDVFELNNLALAQVAWRLPLRHQQLLIHPLTDHWLWYLAGSTATSGASTEPLSLAYLQATFPEMESALSTTPMTGFTAVQPFSLLHYLQLPLPDNEGDYTLALGLALRPEDA</sequence>
<accession>A0AAP9H7Z3</accession>
<evidence type="ECO:0000313" key="4">
    <source>
        <dbReference type="Proteomes" id="UP001171299"/>
    </source>
</evidence>
<reference evidence="1" key="3">
    <citation type="submission" date="2023-07" db="EMBL/GenBank/DDBJ databases">
        <title>The extreme plant-growth-promoting properties of Pantoea phytobeneficialis PF55 revealed by functional and genomic analysis.</title>
        <authorList>
            <person name="Nascimento F.X."/>
            <person name="Marcio R.J."/>
        </authorList>
    </citation>
    <scope>NUCLEOTIDE SEQUENCE</scope>
    <source>
        <strain evidence="1">PF55</strain>
    </source>
</reference>
<dbReference type="PANTHER" id="PTHR32432:SF3">
    <property type="entry name" value="ETHANOLAMINE UTILIZATION PROTEIN EUTJ"/>
    <property type="match status" value="1"/>
</dbReference>
<dbReference type="PANTHER" id="PTHR32432">
    <property type="entry name" value="CELL DIVISION PROTEIN FTSA-RELATED"/>
    <property type="match status" value="1"/>
</dbReference>
<evidence type="ECO:0000313" key="2">
    <source>
        <dbReference type="EMBL" id="QGR08358.1"/>
    </source>
</evidence>
<dbReference type="Pfam" id="PF11104">
    <property type="entry name" value="PilM_2"/>
    <property type="match status" value="1"/>
</dbReference>
<dbReference type="Proteomes" id="UP001171299">
    <property type="component" value="Unassembled WGS sequence"/>
</dbReference>
<dbReference type="RefSeq" id="WP_208724311.1">
    <property type="nucleotide sequence ID" value="NZ_CP024636.1"/>
</dbReference>
<proteinExistence type="predicted"/>
<evidence type="ECO:0000313" key="1">
    <source>
        <dbReference type="EMBL" id="MDO6407894.1"/>
    </source>
</evidence>